<keyword evidence="2" id="KW-0812">Transmembrane</keyword>
<dbReference type="Proteomes" id="UP000886817">
    <property type="component" value="Unassembled WGS sequence"/>
</dbReference>
<accession>A0A9D1WH34</accession>
<proteinExistence type="predicted"/>
<gene>
    <name evidence="3" type="ORF">IAA45_03930</name>
</gene>
<evidence type="ECO:0000313" key="3">
    <source>
        <dbReference type="EMBL" id="HIX58849.1"/>
    </source>
</evidence>
<organism evidence="3 4">
    <name type="scientific">Candidatus Blautia gallistercoris</name>
    <dbReference type="NCBI Taxonomy" id="2838490"/>
    <lineage>
        <taxon>Bacteria</taxon>
        <taxon>Bacillati</taxon>
        <taxon>Bacillota</taxon>
        <taxon>Clostridia</taxon>
        <taxon>Lachnospirales</taxon>
        <taxon>Lachnospiraceae</taxon>
        <taxon>Blautia</taxon>
    </lineage>
</organism>
<feature type="transmembrane region" description="Helical" evidence="2">
    <location>
        <begin position="130"/>
        <end position="147"/>
    </location>
</feature>
<feature type="transmembrane region" description="Helical" evidence="2">
    <location>
        <begin position="108"/>
        <end position="124"/>
    </location>
</feature>
<protein>
    <submittedName>
        <fullName evidence="3">TMEM198/TM7SF3 family protein</fullName>
    </submittedName>
</protein>
<name>A0A9D1WH34_9FIRM</name>
<dbReference type="SUPFAM" id="SSF103473">
    <property type="entry name" value="MFS general substrate transporter"/>
    <property type="match status" value="1"/>
</dbReference>
<comment type="caution">
    <text evidence="3">The sequence shown here is derived from an EMBL/GenBank/DDBJ whole genome shotgun (WGS) entry which is preliminary data.</text>
</comment>
<evidence type="ECO:0000256" key="1">
    <source>
        <dbReference type="SAM" id="MobiDB-lite"/>
    </source>
</evidence>
<feature type="transmembrane region" description="Helical" evidence="2">
    <location>
        <begin position="154"/>
        <end position="176"/>
    </location>
</feature>
<dbReference type="InterPro" id="IPR003903">
    <property type="entry name" value="UIM_dom"/>
</dbReference>
<feature type="compositionally biased region" description="Basic and acidic residues" evidence="1">
    <location>
        <begin position="235"/>
        <end position="261"/>
    </location>
</feature>
<feature type="compositionally biased region" description="Basic and acidic residues" evidence="1">
    <location>
        <begin position="286"/>
        <end position="295"/>
    </location>
</feature>
<reference evidence="3" key="2">
    <citation type="submission" date="2021-04" db="EMBL/GenBank/DDBJ databases">
        <authorList>
            <person name="Gilroy R."/>
        </authorList>
    </citation>
    <scope>NUCLEOTIDE SEQUENCE</scope>
    <source>
        <strain evidence="3">ChiSjej1B19-8411</strain>
    </source>
</reference>
<keyword evidence="2" id="KW-0472">Membrane</keyword>
<keyword evidence="2" id="KW-1133">Transmembrane helix</keyword>
<feature type="compositionally biased region" description="Polar residues" evidence="1">
    <location>
        <begin position="262"/>
        <end position="280"/>
    </location>
</feature>
<dbReference type="InterPro" id="IPR036259">
    <property type="entry name" value="MFS_trans_sf"/>
</dbReference>
<sequence length="295" mass="31980">MDYLLNTELAQQFLGYGRDYLLGQLGAALGAIDTTTLIILLLLGGCSCFLGYRLMKLWLFLIGGAAGCVLGYLLGMQFTESRTLAVVIAVIAAVACGGLSYWIYQAGVFLLCFIGGTLGFSFLLRPTTSLFFFGCMLLGAAIGVAGVKFVKPIVILVTSAAGGVVMGSAIAGYMGMNGFTPGLLLGGILALAGFLVQWLTSPKDRRKEEDEDGEETDRKEYNRETSISDDEMYEEALRASEAEAQKQKARRDSYWKQRESSAGRTGKNKNSGSRSKGTGSQKKKTRREEGKWEKK</sequence>
<feature type="transmembrane region" description="Helical" evidence="2">
    <location>
        <begin position="84"/>
        <end position="103"/>
    </location>
</feature>
<feature type="region of interest" description="Disordered" evidence="1">
    <location>
        <begin position="205"/>
        <end position="295"/>
    </location>
</feature>
<dbReference type="AlphaFoldDB" id="A0A9D1WH34"/>
<dbReference type="EMBL" id="DXEX01000091">
    <property type="protein sequence ID" value="HIX58849.1"/>
    <property type="molecule type" value="Genomic_DNA"/>
</dbReference>
<evidence type="ECO:0000313" key="4">
    <source>
        <dbReference type="Proteomes" id="UP000886817"/>
    </source>
</evidence>
<feature type="transmembrane region" description="Helical" evidence="2">
    <location>
        <begin position="182"/>
        <end position="200"/>
    </location>
</feature>
<feature type="transmembrane region" description="Helical" evidence="2">
    <location>
        <begin position="57"/>
        <end position="78"/>
    </location>
</feature>
<evidence type="ECO:0000256" key="2">
    <source>
        <dbReference type="SAM" id="Phobius"/>
    </source>
</evidence>
<dbReference type="PROSITE" id="PS50330">
    <property type="entry name" value="UIM"/>
    <property type="match status" value="1"/>
</dbReference>
<reference evidence="3" key="1">
    <citation type="journal article" date="2021" name="PeerJ">
        <title>Extensive microbial diversity within the chicken gut microbiome revealed by metagenomics and culture.</title>
        <authorList>
            <person name="Gilroy R."/>
            <person name="Ravi A."/>
            <person name="Getino M."/>
            <person name="Pursley I."/>
            <person name="Horton D.L."/>
            <person name="Alikhan N.F."/>
            <person name="Baker D."/>
            <person name="Gharbi K."/>
            <person name="Hall N."/>
            <person name="Watson M."/>
            <person name="Adriaenssens E.M."/>
            <person name="Foster-Nyarko E."/>
            <person name="Jarju S."/>
            <person name="Secka A."/>
            <person name="Antonio M."/>
            <person name="Oren A."/>
            <person name="Chaudhuri R.R."/>
            <person name="La Ragione R."/>
            <person name="Hildebrand F."/>
            <person name="Pallen M.J."/>
        </authorList>
    </citation>
    <scope>NUCLEOTIDE SEQUENCE</scope>
    <source>
        <strain evidence="3">ChiSjej1B19-8411</strain>
    </source>
</reference>
<feature type="transmembrane region" description="Helical" evidence="2">
    <location>
        <begin position="20"/>
        <end position="45"/>
    </location>
</feature>